<dbReference type="Gene3D" id="3.40.50.300">
    <property type="entry name" value="P-loop containing nucleotide triphosphate hydrolases"/>
    <property type="match status" value="1"/>
</dbReference>
<dbReference type="InterPro" id="IPR041658">
    <property type="entry name" value="AAA_lid_11"/>
</dbReference>
<dbReference type="Gene3D" id="1.10.8.720">
    <property type="entry name" value="Region D6 of dynein motor"/>
    <property type="match status" value="1"/>
</dbReference>
<dbReference type="PANTHER" id="PTHR45703">
    <property type="entry name" value="DYNEIN HEAVY CHAIN"/>
    <property type="match status" value="1"/>
</dbReference>
<evidence type="ECO:0000259" key="2">
    <source>
        <dbReference type="Pfam" id="PF18198"/>
    </source>
</evidence>
<dbReference type="InterPro" id="IPR042219">
    <property type="entry name" value="AAA_lid_11_sf"/>
</dbReference>
<name>A0A0K2UQH6_LEPSM</name>
<protein>
    <submittedName>
        <fullName evidence="3">Uncharacterized protein</fullName>
    </submittedName>
</protein>
<sequence length="591" mass="69008">EGYQILLSAEKDKKIEYIRYGSKGYLNKLENAVVGGFLTIIEDVSSYDYRLKNILTKNLITKKNDSGKVLEQWINIGENRVEYSNDFKLYLISSSSSIIKEYQSKCQLLNFQLASNMLISIFSDTILSQKNAKEKLKLDNVVNQMIRTTKSIEDLTDELLSSLDIEKSILDVPGLGNKLMENEKEFSRLRCLYDNLEMFQRKLNNSTDDDHSLRLAKKCSIIFEVIRKLTYLDNYDITLKKFLSIIKVSLMNKEHQDRIPIPEVLNQLRSMFSDRAHYSIFVFWLYFYLNFNGSNMNVLKLIEELMNGQCSGFFDEAISIFCDFFSEEKADLILDVNKNKLFFSLLPQPWLSRLNPFQIFVLKTIGQPHRVIDLAQEFSNNFDIDSTFVDVLESDFGQFPSSMSNKAIVLSTNDEESEEEIRLINKFSGRQKINSIFISFDEGIQVISDVMIKAQKLGKWIIITDYRSDNFEDLKKLIARNNFQVHKDFKLWILNYKRQIPKEIWRECLVINQSPPDTFHQRFTSLLVNGISDEEFMTLPHSESDPESGFGKMLDIFFRLALFHSCIIERIKYGPRGGWNIPYKFNQSHFR</sequence>
<dbReference type="AlphaFoldDB" id="A0A0K2UQH6"/>
<feature type="domain" description="Dynein heavy chain AAA lid" evidence="2">
    <location>
        <begin position="556"/>
        <end position="591"/>
    </location>
</feature>
<feature type="domain" description="Dynein heavy chain ATP-binding dynein motor region" evidence="1">
    <location>
        <begin position="7"/>
        <end position="178"/>
    </location>
</feature>
<dbReference type="Pfam" id="PF12781">
    <property type="entry name" value="AAA_9"/>
    <property type="match status" value="1"/>
</dbReference>
<dbReference type="InterPro" id="IPR026983">
    <property type="entry name" value="DHC"/>
</dbReference>
<proteinExistence type="predicted"/>
<dbReference type="OrthoDB" id="10251809at2759"/>
<accession>A0A0K2UQH6</accession>
<evidence type="ECO:0000259" key="1">
    <source>
        <dbReference type="Pfam" id="PF12781"/>
    </source>
</evidence>
<feature type="non-terminal residue" evidence="3">
    <location>
        <position position="591"/>
    </location>
</feature>
<dbReference type="GO" id="GO:0007018">
    <property type="term" value="P:microtubule-based movement"/>
    <property type="evidence" value="ECO:0007669"/>
    <property type="project" value="InterPro"/>
</dbReference>
<dbReference type="GO" id="GO:0051959">
    <property type="term" value="F:dynein light intermediate chain binding"/>
    <property type="evidence" value="ECO:0007669"/>
    <property type="project" value="InterPro"/>
</dbReference>
<reference evidence="3" key="1">
    <citation type="submission" date="2014-05" db="EMBL/GenBank/DDBJ databases">
        <authorList>
            <person name="Chronopoulou M."/>
        </authorList>
    </citation>
    <scope>NUCLEOTIDE SEQUENCE</scope>
    <source>
        <tissue evidence="3">Whole organism</tissue>
    </source>
</reference>
<dbReference type="PANTHER" id="PTHR45703:SF36">
    <property type="entry name" value="DYNEIN HEAVY CHAIN, CYTOPLASMIC"/>
    <property type="match status" value="1"/>
</dbReference>
<dbReference type="InterPro" id="IPR035706">
    <property type="entry name" value="AAA_9"/>
</dbReference>
<feature type="non-terminal residue" evidence="3">
    <location>
        <position position="1"/>
    </location>
</feature>
<evidence type="ECO:0000313" key="3">
    <source>
        <dbReference type="EMBL" id="CDW40493.1"/>
    </source>
</evidence>
<dbReference type="Pfam" id="PF18198">
    <property type="entry name" value="AAA_lid_11"/>
    <property type="match status" value="1"/>
</dbReference>
<dbReference type="EMBL" id="HACA01023132">
    <property type="protein sequence ID" value="CDW40493.1"/>
    <property type="molecule type" value="Transcribed_RNA"/>
</dbReference>
<dbReference type="GO" id="GO:0045505">
    <property type="term" value="F:dynein intermediate chain binding"/>
    <property type="evidence" value="ECO:0007669"/>
    <property type="project" value="InterPro"/>
</dbReference>
<dbReference type="GO" id="GO:0030286">
    <property type="term" value="C:dynein complex"/>
    <property type="evidence" value="ECO:0007669"/>
    <property type="project" value="InterPro"/>
</dbReference>
<organism evidence="3">
    <name type="scientific">Lepeophtheirus salmonis</name>
    <name type="common">Salmon louse</name>
    <name type="synonym">Caligus salmonis</name>
    <dbReference type="NCBI Taxonomy" id="72036"/>
    <lineage>
        <taxon>Eukaryota</taxon>
        <taxon>Metazoa</taxon>
        <taxon>Ecdysozoa</taxon>
        <taxon>Arthropoda</taxon>
        <taxon>Crustacea</taxon>
        <taxon>Multicrustacea</taxon>
        <taxon>Hexanauplia</taxon>
        <taxon>Copepoda</taxon>
        <taxon>Siphonostomatoida</taxon>
        <taxon>Caligidae</taxon>
        <taxon>Lepeophtheirus</taxon>
    </lineage>
</organism>
<dbReference type="InterPro" id="IPR027417">
    <property type="entry name" value="P-loop_NTPase"/>
</dbReference>